<gene>
    <name evidence="2" type="ORF">SAMN05661093_10718</name>
</gene>
<evidence type="ECO:0000313" key="3">
    <source>
        <dbReference type="Proteomes" id="UP000192674"/>
    </source>
</evidence>
<dbReference type="RefSeq" id="WP_084434722.1">
    <property type="nucleotide sequence ID" value="NZ_FWXV01000020.1"/>
</dbReference>
<feature type="transmembrane region" description="Helical" evidence="1">
    <location>
        <begin position="273"/>
        <end position="292"/>
    </location>
</feature>
<feature type="transmembrane region" description="Helical" evidence="1">
    <location>
        <begin position="201"/>
        <end position="224"/>
    </location>
</feature>
<keyword evidence="3" id="KW-1185">Reference proteome</keyword>
<protein>
    <recommendedName>
        <fullName evidence="4">MFS transporter</fullName>
    </recommendedName>
</protein>
<dbReference type="EMBL" id="FWXV01000020">
    <property type="protein sequence ID" value="SMD27121.1"/>
    <property type="molecule type" value="Genomic_DNA"/>
</dbReference>
<name>A0A1W2FYZ7_KIBAR</name>
<feature type="transmembrane region" description="Helical" evidence="1">
    <location>
        <begin position="103"/>
        <end position="126"/>
    </location>
</feature>
<feature type="transmembrane region" description="Helical" evidence="1">
    <location>
        <begin position="389"/>
        <end position="408"/>
    </location>
</feature>
<keyword evidence="1" id="KW-1133">Transmembrane helix</keyword>
<proteinExistence type="predicted"/>
<feature type="transmembrane region" description="Helical" evidence="1">
    <location>
        <begin position="169"/>
        <end position="189"/>
    </location>
</feature>
<feature type="transmembrane region" description="Helical" evidence="1">
    <location>
        <begin position="244"/>
        <end position="266"/>
    </location>
</feature>
<feature type="transmembrane region" description="Helical" evidence="1">
    <location>
        <begin position="79"/>
        <end position="97"/>
    </location>
</feature>
<evidence type="ECO:0000313" key="2">
    <source>
        <dbReference type="EMBL" id="SMD27121.1"/>
    </source>
</evidence>
<feature type="transmembrane region" description="Helical" evidence="1">
    <location>
        <begin position="428"/>
        <end position="449"/>
    </location>
</feature>
<keyword evidence="1" id="KW-0812">Transmembrane</keyword>
<feature type="transmembrane region" description="Helical" evidence="1">
    <location>
        <begin position="354"/>
        <end position="377"/>
    </location>
</feature>
<evidence type="ECO:0008006" key="4">
    <source>
        <dbReference type="Google" id="ProtNLM"/>
    </source>
</evidence>
<dbReference type="Proteomes" id="UP000192674">
    <property type="component" value="Unassembled WGS sequence"/>
</dbReference>
<keyword evidence="1" id="KW-0472">Membrane</keyword>
<sequence length="470" mass="47410">MRGGTEKRTILLATVAACAALGIVAASLSGYRSMPLAPFIALATPSGWSRYAVWEQAVPMVAVLAAVLVVVLATRLWPWLLLVGTVISLPVTLQAVLPNTILSHTALMVAASGGPSVVFIAVLAAAQQLFRQGAKTQGVVVVALGIGAQVFAAGLTGTTWFAAPTATQFWHVALTVVGVAGTVLAIVTIKGRTDWAVANRPSARIITAMVGAVLLPLVAVFINSDLVNGTLGMSGRQLARHPEVLPAIIGLVILIGGAILCAIAGARVAFSTATAALTQLGITAPLMLALYSVAVDPVLGWTAAAVGVAAGCLATASRWRKHLAVGLAVVSAIVLVIAAAATDGTPERLIDHQLPVAGACLLALFAATATVMVASVARVPVAVDGLPASFGPLTSTLVLGGTGVLTALAGTDPDQQRGQLDAVHHTSIHAGLLLVAALLIAGAAAVTYLRAQAHRPGESTTHPGEPNAVA</sequence>
<feature type="transmembrane region" description="Helical" evidence="1">
    <location>
        <begin position="298"/>
        <end position="316"/>
    </location>
</feature>
<accession>A0A1W2FYZ7</accession>
<dbReference type="AlphaFoldDB" id="A0A1W2FYZ7"/>
<feature type="transmembrane region" description="Helical" evidence="1">
    <location>
        <begin position="53"/>
        <end position="72"/>
    </location>
</feature>
<feature type="transmembrane region" description="Helical" evidence="1">
    <location>
        <begin position="323"/>
        <end position="342"/>
    </location>
</feature>
<reference evidence="2 3" key="1">
    <citation type="submission" date="2017-04" db="EMBL/GenBank/DDBJ databases">
        <authorList>
            <person name="Afonso C.L."/>
            <person name="Miller P.J."/>
            <person name="Scott M.A."/>
            <person name="Spackman E."/>
            <person name="Goraichik I."/>
            <person name="Dimitrov K.M."/>
            <person name="Suarez D.L."/>
            <person name="Swayne D.E."/>
        </authorList>
    </citation>
    <scope>NUCLEOTIDE SEQUENCE [LARGE SCALE GENOMIC DNA]</scope>
    <source>
        <strain evidence="2 3">DSM 43828</strain>
    </source>
</reference>
<evidence type="ECO:0000256" key="1">
    <source>
        <dbReference type="SAM" id="Phobius"/>
    </source>
</evidence>
<organism evidence="2 3">
    <name type="scientific">Kibdelosporangium aridum</name>
    <dbReference type="NCBI Taxonomy" id="2030"/>
    <lineage>
        <taxon>Bacteria</taxon>
        <taxon>Bacillati</taxon>
        <taxon>Actinomycetota</taxon>
        <taxon>Actinomycetes</taxon>
        <taxon>Pseudonocardiales</taxon>
        <taxon>Pseudonocardiaceae</taxon>
        <taxon>Kibdelosporangium</taxon>
    </lineage>
</organism>
<feature type="transmembrane region" description="Helical" evidence="1">
    <location>
        <begin position="138"/>
        <end position="163"/>
    </location>
</feature>